<keyword evidence="2" id="KW-0813">Transport</keyword>
<organism evidence="8 9">
    <name type="scientific">Glacieibacterium arshaanense</name>
    <dbReference type="NCBI Taxonomy" id="2511025"/>
    <lineage>
        <taxon>Bacteria</taxon>
        <taxon>Pseudomonadati</taxon>
        <taxon>Pseudomonadota</taxon>
        <taxon>Alphaproteobacteria</taxon>
        <taxon>Sphingomonadales</taxon>
        <taxon>Sphingosinicellaceae</taxon>
        <taxon>Glacieibacterium</taxon>
    </lineage>
</organism>
<keyword evidence="5 7" id="KW-1133">Transmembrane helix</keyword>
<dbReference type="NCBIfam" id="TIGR00797">
    <property type="entry name" value="matE"/>
    <property type="match status" value="1"/>
</dbReference>
<feature type="transmembrane region" description="Helical" evidence="7">
    <location>
        <begin position="62"/>
        <end position="86"/>
    </location>
</feature>
<dbReference type="Proteomes" id="UP000297737">
    <property type="component" value="Unassembled WGS sequence"/>
</dbReference>
<proteinExistence type="predicted"/>
<dbReference type="PANTHER" id="PTHR43549:SF3">
    <property type="entry name" value="MULTIDRUG RESISTANCE PROTEIN YPNP-RELATED"/>
    <property type="match status" value="1"/>
</dbReference>
<gene>
    <name evidence="8" type="ORF">EUV02_02860</name>
</gene>
<dbReference type="AlphaFoldDB" id="A0A4Y9ES17"/>
<evidence type="ECO:0000256" key="5">
    <source>
        <dbReference type="ARBA" id="ARBA00022989"/>
    </source>
</evidence>
<evidence type="ECO:0000256" key="7">
    <source>
        <dbReference type="SAM" id="Phobius"/>
    </source>
</evidence>
<evidence type="ECO:0000256" key="4">
    <source>
        <dbReference type="ARBA" id="ARBA00022692"/>
    </source>
</evidence>
<feature type="transmembrane region" description="Helical" evidence="7">
    <location>
        <begin position="198"/>
        <end position="224"/>
    </location>
</feature>
<dbReference type="Pfam" id="PF01554">
    <property type="entry name" value="MatE"/>
    <property type="match status" value="2"/>
</dbReference>
<feature type="transmembrane region" description="Helical" evidence="7">
    <location>
        <begin position="427"/>
        <end position="448"/>
    </location>
</feature>
<sequence length="481" mass="50779">MPSRPHGGRDLTQGPVAASLLLFALPALASNVLQSVNGSINAIWVGQLLGETGLAATANANLVMFMMFTLVFGFGMAATIIIGQCVGRGDTTGVRRAIGTGLTMFSLMGLASAALGWVFAPELLHLLGTPAEVFPQALIYLRVMFLGLPSALLTVFLSMALRGTGDSLTPMLLGLPGMAVDIALNPVLIAGLGPAPALGIMGAGVATLCANAVSFTLLIGFIYARDLPVRLRGREFAYLLPRREIVVTILQKGFPMALQMMVMSGSAIGMMWLVNRQGIDTVAAYGAVNQLWTYIQMPAVAVGMAVSAMAAQNIGAGQWHRIDGIARAGIAINLAMTGAVVLLTVLLDVQVLQLFLPHSGQSISIAAHVNLVASWSFMVMGVTMILSSITRANGATFVPLVIMVIAYIPGRLGVVFALTPFLGIEALWWSFPISAAVSLLLTIAYYFWGGWRKISLLATMEEAEEFVQSESDPAGRLFPNG</sequence>
<feature type="transmembrane region" description="Helical" evidence="7">
    <location>
        <begin position="398"/>
        <end position="421"/>
    </location>
</feature>
<feature type="transmembrane region" description="Helical" evidence="7">
    <location>
        <begin position="98"/>
        <end position="119"/>
    </location>
</feature>
<comment type="subcellular location">
    <subcellularLocation>
        <location evidence="1">Cell inner membrane</location>
        <topology evidence="1">Multi-pass membrane protein</topology>
    </subcellularLocation>
</comment>
<dbReference type="EMBL" id="SIHO01000001">
    <property type="protein sequence ID" value="TFU05979.1"/>
    <property type="molecule type" value="Genomic_DNA"/>
</dbReference>
<feature type="transmembrane region" description="Helical" evidence="7">
    <location>
        <begin position="245"/>
        <end position="274"/>
    </location>
</feature>
<evidence type="ECO:0000313" key="8">
    <source>
        <dbReference type="EMBL" id="TFU05979.1"/>
    </source>
</evidence>
<feature type="transmembrane region" description="Helical" evidence="7">
    <location>
        <begin position="139"/>
        <end position="160"/>
    </location>
</feature>
<dbReference type="InterPro" id="IPR002528">
    <property type="entry name" value="MATE_fam"/>
</dbReference>
<evidence type="ECO:0000256" key="1">
    <source>
        <dbReference type="ARBA" id="ARBA00004429"/>
    </source>
</evidence>
<name>A0A4Y9ES17_9SPHN</name>
<dbReference type="GO" id="GO:0005886">
    <property type="term" value="C:plasma membrane"/>
    <property type="evidence" value="ECO:0007669"/>
    <property type="project" value="UniProtKB-SubCell"/>
</dbReference>
<accession>A0A4Y9ES17</accession>
<keyword evidence="3" id="KW-1003">Cell membrane</keyword>
<evidence type="ECO:0000256" key="2">
    <source>
        <dbReference type="ARBA" id="ARBA00022448"/>
    </source>
</evidence>
<dbReference type="PANTHER" id="PTHR43549">
    <property type="entry name" value="MULTIDRUG RESISTANCE PROTEIN YPNP-RELATED"/>
    <property type="match status" value="1"/>
</dbReference>
<dbReference type="InterPro" id="IPR052031">
    <property type="entry name" value="Membrane_Transporter-Flippase"/>
</dbReference>
<keyword evidence="6 7" id="KW-0472">Membrane</keyword>
<feature type="transmembrane region" description="Helical" evidence="7">
    <location>
        <begin position="172"/>
        <end position="192"/>
    </location>
</feature>
<dbReference type="InterPro" id="IPR048279">
    <property type="entry name" value="MdtK-like"/>
</dbReference>
<reference evidence="8 9" key="1">
    <citation type="submission" date="2019-02" db="EMBL/GenBank/DDBJ databases">
        <title>Polymorphobacter sp. isolated from the lake at the Tibet of China.</title>
        <authorList>
            <person name="Li A."/>
        </authorList>
    </citation>
    <scope>NUCLEOTIDE SEQUENCE [LARGE SCALE GENOMIC DNA]</scope>
    <source>
        <strain evidence="8 9">DJ1R-1</strain>
    </source>
</reference>
<dbReference type="OrthoDB" id="9806302at2"/>
<dbReference type="GO" id="GO:0042910">
    <property type="term" value="F:xenobiotic transmembrane transporter activity"/>
    <property type="evidence" value="ECO:0007669"/>
    <property type="project" value="InterPro"/>
</dbReference>
<comment type="caution">
    <text evidence="8">The sequence shown here is derived from an EMBL/GenBank/DDBJ whole genome shotgun (WGS) entry which is preliminary data.</text>
</comment>
<feature type="transmembrane region" description="Helical" evidence="7">
    <location>
        <begin position="367"/>
        <end position="386"/>
    </location>
</feature>
<dbReference type="PIRSF" id="PIRSF006603">
    <property type="entry name" value="DinF"/>
    <property type="match status" value="1"/>
</dbReference>
<evidence type="ECO:0000256" key="6">
    <source>
        <dbReference type="ARBA" id="ARBA00023136"/>
    </source>
</evidence>
<keyword evidence="9" id="KW-1185">Reference proteome</keyword>
<dbReference type="RefSeq" id="WP_135244703.1">
    <property type="nucleotide sequence ID" value="NZ_SIHO01000001.1"/>
</dbReference>
<keyword evidence="4 7" id="KW-0812">Transmembrane</keyword>
<evidence type="ECO:0000256" key="3">
    <source>
        <dbReference type="ARBA" id="ARBA00022475"/>
    </source>
</evidence>
<dbReference type="GO" id="GO:0015297">
    <property type="term" value="F:antiporter activity"/>
    <property type="evidence" value="ECO:0007669"/>
    <property type="project" value="InterPro"/>
</dbReference>
<protein>
    <submittedName>
        <fullName evidence="8">MATE family efflux transporter</fullName>
    </submittedName>
</protein>
<feature type="transmembrane region" description="Helical" evidence="7">
    <location>
        <begin position="328"/>
        <end position="347"/>
    </location>
</feature>
<feature type="transmembrane region" description="Helical" evidence="7">
    <location>
        <begin position="294"/>
        <end position="316"/>
    </location>
</feature>
<dbReference type="CDD" id="cd13138">
    <property type="entry name" value="MATE_yoeA_like"/>
    <property type="match status" value="1"/>
</dbReference>
<evidence type="ECO:0000313" key="9">
    <source>
        <dbReference type="Proteomes" id="UP000297737"/>
    </source>
</evidence>